<feature type="non-terminal residue" evidence="1">
    <location>
        <position position="56"/>
    </location>
</feature>
<feature type="non-terminal residue" evidence="1">
    <location>
        <position position="1"/>
    </location>
</feature>
<reference evidence="1 2" key="1">
    <citation type="journal article" date="2023" name="Plants (Basel)">
        <title>Bridging the Gap: Combining Genomics and Transcriptomics Approaches to Understand Stylosanthes scabra, an Orphan Legume from the Brazilian Caatinga.</title>
        <authorList>
            <person name="Ferreira-Neto J.R.C."/>
            <person name="da Silva M.D."/>
            <person name="Binneck E."/>
            <person name="de Melo N.F."/>
            <person name="da Silva R.H."/>
            <person name="de Melo A.L.T.M."/>
            <person name="Pandolfi V."/>
            <person name="Bustamante F.O."/>
            <person name="Brasileiro-Vidal A.C."/>
            <person name="Benko-Iseppon A.M."/>
        </authorList>
    </citation>
    <scope>NUCLEOTIDE SEQUENCE [LARGE SCALE GENOMIC DNA]</scope>
    <source>
        <tissue evidence="1">Leaves</tissue>
    </source>
</reference>
<name>A0ABU6ZYV5_9FABA</name>
<protein>
    <submittedName>
        <fullName evidence="1">Uncharacterized protein</fullName>
    </submittedName>
</protein>
<dbReference type="Pfam" id="PF14223">
    <property type="entry name" value="Retrotran_gag_2"/>
    <property type="match status" value="1"/>
</dbReference>
<keyword evidence="2" id="KW-1185">Reference proteome</keyword>
<dbReference type="EMBL" id="JASCZI010277939">
    <property type="protein sequence ID" value="MED6227100.1"/>
    <property type="molecule type" value="Genomic_DNA"/>
</dbReference>
<comment type="caution">
    <text evidence="1">The sequence shown here is derived from an EMBL/GenBank/DDBJ whole genome shotgun (WGS) entry which is preliminary data.</text>
</comment>
<dbReference type="Proteomes" id="UP001341840">
    <property type="component" value="Unassembled WGS sequence"/>
</dbReference>
<evidence type="ECO:0000313" key="2">
    <source>
        <dbReference type="Proteomes" id="UP001341840"/>
    </source>
</evidence>
<sequence length="56" mass="6543">TDHVKKSKISTFTHEYQLFKMQEGEGVEVTLEKLNKIINSLKMLGKEFTEEEIVDK</sequence>
<proteinExistence type="predicted"/>
<accession>A0ABU6ZYV5</accession>
<gene>
    <name evidence="1" type="ORF">PIB30_110159</name>
</gene>
<organism evidence="1 2">
    <name type="scientific">Stylosanthes scabra</name>
    <dbReference type="NCBI Taxonomy" id="79078"/>
    <lineage>
        <taxon>Eukaryota</taxon>
        <taxon>Viridiplantae</taxon>
        <taxon>Streptophyta</taxon>
        <taxon>Embryophyta</taxon>
        <taxon>Tracheophyta</taxon>
        <taxon>Spermatophyta</taxon>
        <taxon>Magnoliopsida</taxon>
        <taxon>eudicotyledons</taxon>
        <taxon>Gunneridae</taxon>
        <taxon>Pentapetalae</taxon>
        <taxon>rosids</taxon>
        <taxon>fabids</taxon>
        <taxon>Fabales</taxon>
        <taxon>Fabaceae</taxon>
        <taxon>Papilionoideae</taxon>
        <taxon>50 kb inversion clade</taxon>
        <taxon>dalbergioids sensu lato</taxon>
        <taxon>Dalbergieae</taxon>
        <taxon>Pterocarpus clade</taxon>
        <taxon>Stylosanthes</taxon>
    </lineage>
</organism>
<evidence type="ECO:0000313" key="1">
    <source>
        <dbReference type="EMBL" id="MED6227100.1"/>
    </source>
</evidence>